<keyword evidence="2" id="KW-0175">Coiled coil</keyword>
<dbReference type="PANTHER" id="PTHR30329">
    <property type="entry name" value="STATOR ELEMENT OF FLAGELLAR MOTOR COMPLEX"/>
    <property type="match status" value="1"/>
</dbReference>
<dbReference type="Pfam" id="PF00691">
    <property type="entry name" value="OmpA"/>
    <property type="match status" value="1"/>
</dbReference>
<proteinExistence type="predicted"/>
<dbReference type="Gene3D" id="1.10.287.1490">
    <property type="match status" value="1"/>
</dbReference>
<evidence type="ECO:0000256" key="2">
    <source>
        <dbReference type="SAM" id="Coils"/>
    </source>
</evidence>
<dbReference type="RefSeq" id="WP_320004801.1">
    <property type="nucleotide sequence ID" value="NZ_JAUHJS010000006.1"/>
</dbReference>
<dbReference type="EMBL" id="JAUHJS010000006">
    <property type="protein sequence ID" value="MDN4166264.1"/>
    <property type="molecule type" value="Genomic_DNA"/>
</dbReference>
<comment type="caution">
    <text evidence="4">The sequence shown here is derived from an EMBL/GenBank/DDBJ whole genome shotgun (WGS) entry which is preliminary data.</text>
</comment>
<protein>
    <submittedName>
        <fullName evidence="4">OmpA family protein</fullName>
    </submittedName>
</protein>
<dbReference type="InterPro" id="IPR006665">
    <property type="entry name" value="OmpA-like"/>
</dbReference>
<name>A0ABT8F7B8_9BACT</name>
<evidence type="ECO:0000259" key="3">
    <source>
        <dbReference type="PROSITE" id="PS51123"/>
    </source>
</evidence>
<evidence type="ECO:0000313" key="4">
    <source>
        <dbReference type="EMBL" id="MDN4166264.1"/>
    </source>
</evidence>
<dbReference type="PROSITE" id="PS51123">
    <property type="entry name" value="OMPA_2"/>
    <property type="match status" value="1"/>
</dbReference>
<dbReference type="SUPFAM" id="SSF103088">
    <property type="entry name" value="OmpA-like"/>
    <property type="match status" value="1"/>
</dbReference>
<dbReference type="PROSITE" id="PS51257">
    <property type="entry name" value="PROKAR_LIPOPROTEIN"/>
    <property type="match status" value="1"/>
</dbReference>
<gene>
    <name evidence="4" type="ORF">QWY31_12185</name>
</gene>
<dbReference type="Gene3D" id="3.30.1330.60">
    <property type="entry name" value="OmpA-like domain"/>
    <property type="match status" value="1"/>
</dbReference>
<feature type="domain" description="OmpA-like" evidence="3">
    <location>
        <begin position="175"/>
        <end position="298"/>
    </location>
</feature>
<dbReference type="InterPro" id="IPR036737">
    <property type="entry name" value="OmpA-like_sf"/>
</dbReference>
<sequence length="308" mass="34413">MKSYSLIFILCAALFSGCVTQKKYDELLANKVKLEAEKAELEGISQNQKADLEKTRAERDDLAAKYAKSSKELDSLQKEHTKLSGYYDNLLNNSGKLNRDLKEQRDQLLALEENLSLSKARNEELAANLAEREKRVSELERILEEKDKAVNALKQKVSEALLSFKENDLTVEIRNGKVYVSLAEQLLFKSGSTKVDPKGVSALQQLAKAVKDNQDINILVEGHTDNVPIGRTSQYMNDNWDLSVMRATSIVRILTESGVSPAQVTASGRGEVAPITDNTSAEGRQKNRRTEIILTPKLDELFQILESN</sequence>
<feature type="coiled-coil region" evidence="2">
    <location>
        <begin position="24"/>
        <end position="159"/>
    </location>
</feature>
<keyword evidence="5" id="KW-1185">Reference proteome</keyword>
<keyword evidence="1" id="KW-0472">Membrane</keyword>
<organism evidence="4 5">
    <name type="scientific">Shiella aurantiaca</name>
    <dbReference type="NCBI Taxonomy" id="3058365"/>
    <lineage>
        <taxon>Bacteria</taxon>
        <taxon>Pseudomonadati</taxon>
        <taxon>Bacteroidota</taxon>
        <taxon>Cytophagia</taxon>
        <taxon>Cytophagales</taxon>
        <taxon>Shiellaceae</taxon>
        <taxon>Shiella</taxon>
    </lineage>
</organism>
<reference evidence="4" key="1">
    <citation type="submission" date="2023-06" db="EMBL/GenBank/DDBJ databases">
        <title>Cytophagales bacterium Strain LB-30, isolated from soil.</title>
        <authorList>
            <person name="Liu B."/>
        </authorList>
    </citation>
    <scope>NUCLEOTIDE SEQUENCE</scope>
    <source>
        <strain evidence="4">LB-30</strain>
    </source>
</reference>
<accession>A0ABT8F7B8</accession>
<evidence type="ECO:0000313" key="5">
    <source>
        <dbReference type="Proteomes" id="UP001168552"/>
    </source>
</evidence>
<dbReference type="InterPro" id="IPR050330">
    <property type="entry name" value="Bact_OuterMem_StrucFunc"/>
</dbReference>
<evidence type="ECO:0000256" key="1">
    <source>
        <dbReference type="PROSITE-ProRule" id="PRU00473"/>
    </source>
</evidence>
<dbReference type="PANTHER" id="PTHR30329:SF21">
    <property type="entry name" value="LIPOPROTEIN YIAD-RELATED"/>
    <property type="match status" value="1"/>
</dbReference>
<dbReference type="Proteomes" id="UP001168552">
    <property type="component" value="Unassembled WGS sequence"/>
</dbReference>
<dbReference type="CDD" id="cd07185">
    <property type="entry name" value="OmpA_C-like"/>
    <property type="match status" value="1"/>
</dbReference>